<feature type="compositionally biased region" description="Low complexity" evidence="3">
    <location>
        <begin position="197"/>
        <end position="208"/>
    </location>
</feature>
<dbReference type="Gene3D" id="2.60.120.290">
    <property type="entry name" value="Spermadhesin, CUB domain"/>
    <property type="match status" value="1"/>
</dbReference>
<dbReference type="PANTHER" id="PTHR46908:SF4">
    <property type="entry name" value="TUMOR NECROSIS FACTOR-INDUCIBLE GENE 6 PROTEIN"/>
    <property type="match status" value="1"/>
</dbReference>
<dbReference type="SMART" id="SM00042">
    <property type="entry name" value="CUB"/>
    <property type="match status" value="1"/>
</dbReference>
<feature type="compositionally biased region" description="Low complexity" evidence="3">
    <location>
        <begin position="152"/>
        <end position="161"/>
    </location>
</feature>
<dbReference type="InterPro" id="IPR000859">
    <property type="entry name" value="CUB_dom"/>
</dbReference>
<organism evidence="5 6">
    <name type="scientific">Albula glossodonta</name>
    <name type="common">roundjaw bonefish</name>
    <dbReference type="NCBI Taxonomy" id="121402"/>
    <lineage>
        <taxon>Eukaryota</taxon>
        <taxon>Metazoa</taxon>
        <taxon>Chordata</taxon>
        <taxon>Craniata</taxon>
        <taxon>Vertebrata</taxon>
        <taxon>Euteleostomi</taxon>
        <taxon>Actinopterygii</taxon>
        <taxon>Neopterygii</taxon>
        <taxon>Teleostei</taxon>
        <taxon>Albuliformes</taxon>
        <taxon>Albulidae</taxon>
        <taxon>Albula</taxon>
    </lineage>
</organism>
<proteinExistence type="predicted"/>
<accession>A0A8T2NHA6</accession>
<feature type="domain" description="CUB" evidence="4">
    <location>
        <begin position="18"/>
        <end position="67"/>
    </location>
</feature>
<comment type="caution">
    <text evidence="2">Lacks conserved residue(s) required for the propagation of feature annotation.</text>
</comment>
<dbReference type="AlphaFoldDB" id="A0A8T2NHA6"/>
<feature type="region of interest" description="Disordered" evidence="3">
    <location>
        <begin position="103"/>
        <end position="238"/>
    </location>
</feature>
<dbReference type="InterPro" id="IPR035914">
    <property type="entry name" value="Sperma_CUB_dom_sf"/>
</dbReference>
<dbReference type="CDD" id="cd00041">
    <property type="entry name" value="CUB"/>
    <property type="match status" value="1"/>
</dbReference>
<protein>
    <recommendedName>
        <fullName evidence="4">CUB domain-containing protein</fullName>
    </recommendedName>
</protein>
<dbReference type="Pfam" id="PF00431">
    <property type="entry name" value="CUB"/>
    <property type="match status" value="1"/>
</dbReference>
<dbReference type="PANTHER" id="PTHR46908">
    <property type="entry name" value="CUBILIN-LIKE PROTEIN"/>
    <property type="match status" value="1"/>
</dbReference>
<evidence type="ECO:0000313" key="5">
    <source>
        <dbReference type="EMBL" id="KAG9339639.1"/>
    </source>
</evidence>
<keyword evidence="6" id="KW-1185">Reference proteome</keyword>
<dbReference type="InterPro" id="IPR052129">
    <property type="entry name" value="Spermadhesin-Link_domain"/>
</dbReference>
<evidence type="ECO:0000256" key="2">
    <source>
        <dbReference type="PROSITE-ProRule" id="PRU00059"/>
    </source>
</evidence>
<name>A0A8T2NHA6_9TELE</name>
<dbReference type="PROSITE" id="PS01180">
    <property type="entry name" value="CUB"/>
    <property type="match status" value="1"/>
</dbReference>
<evidence type="ECO:0000313" key="6">
    <source>
        <dbReference type="Proteomes" id="UP000824540"/>
    </source>
</evidence>
<evidence type="ECO:0000259" key="4">
    <source>
        <dbReference type="PROSITE" id="PS01180"/>
    </source>
</evidence>
<reference evidence="5" key="1">
    <citation type="thesis" date="2021" institute="BYU ScholarsArchive" country="Provo, UT, USA">
        <title>Applications of and Algorithms for Genome Assembly and Genomic Analyses with an Emphasis on Marine Teleosts.</title>
        <authorList>
            <person name="Pickett B.D."/>
        </authorList>
    </citation>
    <scope>NUCLEOTIDE SEQUENCE</scope>
    <source>
        <strain evidence="5">HI-2016</strain>
    </source>
</reference>
<feature type="compositionally biased region" description="Pro residues" evidence="3">
    <location>
        <begin position="209"/>
        <end position="223"/>
    </location>
</feature>
<dbReference type="OrthoDB" id="8951018at2759"/>
<gene>
    <name evidence="5" type="ORF">JZ751_023531</name>
</gene>
<dbReference type="EMBL" id="JAFBMS010000052">
    <property type="protein sequence ID" value="KAG9339639.1"/>
    <property type="molecule type" value="Genomic_DNA"/>
</dbReference>
<sequence length="392" mass="42289">MLEIDSPFWGLFEVYFECGAVVDVVDVQGLILSPGFPYNYSSGTHCVWQFFVPVGYRLIMEMFDFDVFESHDVASRVASAADLEGGVDEAVYDSATPTFGGPIMDYMASPKDPAPPAAQGGTVKAPQAPQKDEVKQVVVQEQSTKMEMAKVSNSAKWSANSPPAPASPPTLLTSQLLGGAQPPSEKKENSISSQAFRGDGAPDARAGPAPAPSQPDYEVPPTPSSSSEAASPETQQPMADACPHDVLYISDLITFSSRFCGSNKPTGRQLAFGSPEEMVEVIMELITTTHWGRGFALLFRYHNRTEPGDQRLLTTPAGRMDALLAANALQTEIQAPETDRSVEHYMFRLRIAVVSFLDLPGSSLSADGRQTDTRPLSVCSFDPGQTKIPETE</sequence>
<evidence type="ECO:0000256" key="1">
    <source>
        <dbReference type="ARBA" id="ARBA00023157"/>
    </source>
</evidence>
<dbReference type="SUPFAM" id="SSF49854">
    <property type="entry name" value="Spermadhesin, CUB domain"/>
    <property type="match status" value="1"/>
</dbReference>
<dbReference type="Proteomes" id="UP000824540">
    <property type="component" value="Unassembled WGS sequence"/>
</dbReference>
<keyword evidence="1" id="KW-1015">Disulfide bond</keyword>
<comment type="caution">
    <text evidence="5">The sequence shown here is derived from an EMBL/GenBank/DDBJ whole genome shotgun (WGS) entry which is preliminary data.</text>
</comment>
<evidence type="ECO:0000256" key="3">
    <source>
        <dbReference type="SAM" id="MobiDB-lite"/>
    </source>
</evidence>
<feature type="compositionally biased region" description="Low complexity" evidence="3">
    <location>
        <begin position="224"/>
        <end position="234"/>
    </location>
</feature>